<proteinExistence type="predicted"/>
<comment type="caution">
    <text evidence="2">The sequence shown here is derived from an EMBL/GenBank/DDBJ whole genome shotgun (WGS) entry which is preliminary data.</text>
</comment>
<accession>A0ABP9IGS6</accession>
<reference evidence="3" key="1">
    <citation type="journal article" date="2019" name="Int. J. Syst. Evol. Microbiol.">
        <title>The Global Catalogue of Microorganisms (GCM) 10K type strain sequencing project: providing services to taxonomists for standard genome sequencing and annotation.</title>
        <authorList>
            <consortium name="The Broad Institute Genomics Platform"/>
            <consortium name="The Broad Institute Genome Sequencing Center for Infectious Disease"/>
            <person name="Wu L."/>
            <person name="Ma J."/>
        </authorList>
    </citation>
    <scope>NUCLEOTIDE SEQUENCE [LARGE SCALE GENOMIC DNA]</scope>
    <source>
        <strain evidence="3">JCM 17986</strain>
    </source>
</reference>
<name>A0ABP9IGS6_9ACTN</name>
<dbReference type="EMBL" id="BAABHS010000072">
    <property type="protein sequence ID" value="GAA4997710.1"/>
    <property type="molecule type" value="Genomic_DNA"/>
</dbReference>
<evidence type="ECO:0000313" key="3">
    <source>
        <dbReference type="Proteomes" id="UP001500466"/>
    </source>
</evidence>
<feature type="region of interest" description="Disordered" evidence="1">
    <location>
        <begin position="1"/>
        <end position="22"/>
    </location>
</feature>
<evidence type="ECO:0000256" key="1">
    <source>
        <dbReference type="SAM" id="MobiDB-lite"/>
    </source>
</evidence>
<protein>
    <submittedName>
        <fullName evidence="2">Uncharacterized protein</fullName>
    </submittedName>
</protein>
<keyword evidence="3" id="KW-1185">Reference proteome</keyword>
<gene>
    <name evidence="2" type="ORF">GCM10023205_84050</name>
</gene>
<sequence>MRCRTAGCRPGTQTRHADPARGYATIGGRLVVRPTERRAAAPVPAFSTAGPTRLATQRICRAAERLWQATRRASYPPTADLRAALMG</sequence>
<evidence type="ECO:0000313" key="2">
    <source>
        <dbReference type="EMBL" id="GAA4997710.1"/>
    </source>
</evidence>
<organism evidence="2 3">
    <name type="scientific">Yinghuangia aomiensis</name>
    <dbReference type="NCBI Taxonomy" id="676205"/>
    <lineage>
        <taxon>Bacteria</taxon>
        <taxon>Bacillati</taxon>
        <taxon>Actinomycetota</taxon>
        <taxon>Actinomycetes</taxon>
        <taxon>Kitasatosporales</taxon>
        <taxon>Streptomycetaceae</taxon>
        <taxon>Yinghuangia</taxon>
    </lineage>
</organism>
<dbReference type="Proteomes" id="UP001500466">
    <property type="component" value="Unassembled WGS sequence"/>
</dbReference>